<feature type="region of interest" description="Disordered" evidence="1">
    <location>
        <begin position="68"/>
        <end position="88"/>
    </location>
</feature>
<dbReference type="Proteomes" id="UP000887574">
    <property type="component" value="Unplaced"/>
</dbReference>
<sequence>MVIPLEPPHHTVPEGLIPQVGSLLICYSPSTTYSIENNKDQTSVLGYKTCKWIEWKTCSMTNLTLELEKKDKKPRKEPPEPARAEAKTAVEDFEALLKRLMKNWRK</sequence>
<evidence type="ECO:0000313" key="2">
    <source>
        <dbReference type="Proteomes" id="UP000887574"/>
    </source>
</evidence>
<dbReference type="AlphaFoldDB" id="A0A915CQM4"/>
<protein>
    <submittedName>
        <fullName evidence="3">Uncharacterized protein</fullName>
    </submittedName>
</protein>
<evidence type="ECO:0000256" key="1">
    <source>
        <dbReference type="SAM" id="MobiDB-lite"/>
    </source>
</evidence>
<dbReference type="WBParaSite" id="jg11560">
    <property type="protein sequence ID" value="jg11560"/>
    <property type="gene ID" value="jg11560"/>
</dbReference>
<accession>A0A915CQM4</accession>
<organism evidence="2 3">
    <name type="scientific">Ditylenchus dipsaci</name>
    <dbReference type="NCBI Taxonomy" id="166011"/>
    <lineage>
        <taxon>Eukaryota</taxon>
        <taxon>Metazoa</taxon>
        <taxon>Ecdysozoa</taxon>
        <taxon>Nematoda</taxon>
        <taxon>Chromadorea</taxon>
        <taxon>Rhabditida</taxon>
        <taxon>Tylenchina</taxon>
        <taxon>Tylenchomorpha</taxon>
        <taxon>Sphaerularioidea</taxon>
        <taxon>Anguinidae</taxon>
        <taxon>Anguininae</taxon>
        <taxon>Ditylenchus</taxon>
    </lineage>
</organism>
<name>A0A915CQM4_9BILA</name>
<evidence type="ECO:0000313" key="3">
    <source>
        <dbReference type="WBParaSite" id="jg11560"/>
    </source>
</evidence>
<keyword evidence="2" id="KW-1185">Reference proteome</keyword>
<reference evidence="3" key="1">
    <citation type="submission" date="2022-11" db="UniProtKB">
        <authorList>
            <consortium name="WormBaseParasite"/>
        </authorList>
    </citation>
    <scope>IDENTIFICATION</scope>
</reference>
<proteinExistence type="predicted"/>